<evidence type="ECO:0000256" key="9">
    <source>
        <dbReference type="PIRSR" id="PIRSR602401-1"/>
    </source>
</evidence>
<proteinExistence type="inferred from homology"/>
<dbReference type="PRINTS" id="PR00463">
    <property type="entry name" value="EP450I"/>
</dbReference>
<dbReference type="InterPro" id="IPR002401">
    <property type="entry name" value="Cyt_P450_E_grp-I"/>
</dbReference>
<dbReference type="InterPro" id="IPR001128">
    <property type="entry name" value="Cyt_P450"/>
</dbReference>
<organism evidence="10 11">
    <name type="scientific">Penicillium capsulatum</name>
    <dbReference type="NCBI Taxonomy" id="69766"/>
    <lineage>
        <taxon>Eukaryota</taxon>
        <taxon>Fungi</taxon>
        <taxon>Dikarya</taxon>
        <taxon>Ascomycota</taxon>
        <taxon>Pezizomycotina</taxon>
        <taxon>Eurotiomycetes</taxon>
        <taxon>Eurotiomycetidae</taxon>
        <taxon>Eurotiales</taxon>
        <taxon>Aspergillaceae</taxon>
        <taxon>Penicillium</taxon>
    </lineage>
</organism>
<evidence type="ECO:0000313" key="11">
    <source>
        <dbReference type="Proteomes" id="UP001146351"/>
    </source>
</evidence>
<keyword evidence="11" id="KW-1185">Reference proteome</keyword>
<dbReference type="PANTHER" id="PTHR24305:SF107">
    <property type="entry name" value="P450, PUTATIVE (EUROFUNG)-RELATED"/>
    <property type="match status" value="1"/>
</dbReference>
<evidence type="ECO:0008006" key="12">
    <source>
        <dbReference type="Google" id="ProtNLM"/>
    </source>
</evidence>
<protein>
    <recommendedName>
        <fullName evidence="12">Cytochrome P450</fullName>
    </recommendedName>
</protein>
<evidence type="ECO:0000256" key="3">
    <source>
        <dbReference type="ARBA" id="ARBA00010617"/>
    </source>
</evidence>
<dbReference type="PANTHER" id="PTHR24305">
    <property type="entry name" value="CYTOCHROME P450"/>
    <property type="match status" value="1"/>
</dbReference>
<dbReference type="InterPro" id="IPR036396">
    <property type="entry name" value="Cyt_P450_sf"/>
</dbReference>
<evidence type="ECO:0000256" key="1">
    <source>
        <dbReference type="ARBA" id="ARBA00001971"/>
    </source>
</evidence>
<comment type="pathway">
    <text evidence="2">Secondary metabolite biosynthesis.</text>
</comment>
<keyword evidence="4 9" id="KW-0349">Heme</keyword>
<accession>A0A9W9I1E8</accession>
<comment type="cofactor">
    <cofactor evidence="1 9">
        <name>heme</name>
        <dbReference type="ChEBI" id="CHEBI:30413"/>
    </cofactor>
</comment>
<keyword evidence="6" id="KW-0560">Oxidoreductase</keyword>
<dbReference type="Pfam" id="PF00067">
    <property type="entry name" value="p450"/>
    <property type="match status" value="2"/>
</dbReference>
<evidence type="ECO:0000313" key="10">
    <source>
        <dbReference type="EMBL" id="KAJ5161586.1"/>
    </source>
</evidence>
<dbReference type="GO" id="GO:0043386">
    <property type="term" value="P:mycotoxin biosynthetic process"/>
    <property type="evidence" value="ECO:0007669"/>
    <property type="project" value="UniProtKB-ARBA"/>
</dbReference>
<evidence type="ECO:0000256" key="8">
    <source>
        <dbReference type="ARBA" id="ARBA00023033"/>
    </source>
</evidence>
<dbReference type="Proteomes" id="UP001146351">
    <property type="component" value="Unassembled WGS sequence"/>
</dbReference>
<dbReference type="GO" id="GO:0004497">
    <property type="term" value="F:monooxygenase activity"/>
    <property type="evidence" value="ECO:0007669"/>
    <property type="project" value="UniProtKB-KW"/>
</dbReference>
<evidence type="ECO:0000256" key="4">
    <source>
        <dbReference type="ARBA" id="ARBA00022617"/>
    </source>
</evidence>
<evidence type="ECO:0000256" key="6">
    <source>
        <dbReference type="ARBA" id="ARBA00023002"/>
    </source>
</evidence>
<comment type="similarity">
    <text evidence="3">Belongs to the cytochrome P450 family.</text>
</comment>
<dbReference type="PRINTS" id="PR00385">
    <property type="entry name" value="P450"/>
</dbReference>
<dbReference type="AlphaFoldDB" id="A0A9W9I1E8"/>
<gene>
    <name evidence="10" type="ORF">N7492_006978</name>
</gene>
<keyword evidence="8" id="KW-0503">Monooxygenase</keyword>
<dbReference type="SUPFAM" id="SSF48264">
    <property type="entry name" value="Cytochrome P450"/>
    <property type="match status" value="1"/>
</dbReference>
<dbReference type="CDD" id="cd11051">
    <property type="entry name" value="CYP59-like"/>
    <property type="match status" value="1"/>
</dbReference>
<dbReference type="GO" id="GO:0016705">
    <property type="term" value="F:oxidoreductase activity, acting on paired donors, with incorporation or reduction of molecular oxygen"/>
    <property type="evidence" value="ECO:0007669"/>
    <property type="project" value="InterPro"/>
</dbReference>
<sequence length="517" mass="58726">MAIPPIVWKLILLVSVLAAVRFCYRGWRVRQLVRRTAAQHDIPLLPHSWIWGHLLVIGKLLDQLPRDTHGQYLPLLLAKEFPDLEKAGAMYIDIWPVMPPMLAVFHPDMMAEFTQTTSLPKHPHLSEEFMPFTHGNDLVAMSGQAWKTWRAILNPAFSSKNLLSLVPAFLEEIDVFVDDLKRAAQYGQTIRLEDRAVTCTIDIMGQAFVFVAKPLLVALNPLRPFRMWNNNRIIKNHLRPHIKRAIGEQRSNKRVEYKTINSVATKSYLSMADSSKSSPNDIDQKFIDVVISHYKVFFAAYDTTASTLSYAYHLLHQNPSALTALRAEHDEIFGPDPSTVRSQIATAPPFLNQLPYTTAVLKETLRLFPPAGTIREGQPGFFLTHPDTKKQYPTEGMMVYGASFAVQRREEYWLRANEFLPERWLVKEGDPLHPRKNAFRPFELGPRNCIGQELAQLELRAILALTVRAMDVESMYPEGSPTVLGEVAYQVMEVGMATGHPKLGMPVRVRMREGIEG</sequence>
<evidence type="ECO:0000256" key="5">
    <source>
        <dbReference type="ARBA" id="ARBA00022723"/>
    </source>
</evidence>
<comment type="caution">
    <text evidence="10">The sequence shown here is derived from an EMBL/GenBank/DDBJ whole genome shotgun (WGS) entry which is preliminary data.</text>
</comment>
<dbReference type="InterPro" id="IPR050121">
    <property type="entry name" value="Cytochrome_P450_monoxygenase"/>
</dbReference>
<keyword evidence="5 9" id="KW-0479">Metal-binding</keyword>
<dbReference type="EMBL" id="JAPQKO010000005">
    <property type="protein sequence ID" value="KAJ5161586.1"/>
    <property type="molecule type" value="Genomic_DNA"/>
</dbReference>
<dbReference type="GO" id="GO:0020037">
    <property type="term" value="F:heme binding"/>
    <property type="evidence" value="ECO:0007669"/>
    <property type="project" value="InterPro"/>
</dbReference>
<dbReference type="Gene3D" id="1.10.630.10">
    <property type="entry name" value="Cytochrome P450"/>
    <property type="match status" value="1"/>
</dbReference>
<dbReference type="OrthoDB" id="10029320at2759"/>
<evidence type="ECO:0000256" key="7">
    <source>
        <dbReference type="ARBA" id="ARBA00023004"/>
    </source>
</evidence>
<dbReference type="GO" id="GO:0005506">
    <property type="term" value="F:iron ion binding"/>
    <property type="evidence" value="ECO:0007669"/>
    <property type="project" value="InterPro"/>
</dbReference>
<reference evidence="10" key="1">
    <citation type="submission" date="2022-11" db="EMBL/GenBank/DDBJ databases">
        <authorList>
            <person name="Petersen C."/>
        </authorList>
    </citation>
    <scope>NUCLEOTIDE SEQUENCE</scope>
    <source>
        <strain evidence="10">IBT 21917</strain>
    </source>
</reference>
<feature type="binding site" description="axial binding residue" evidence="9">
    <location>
        <position position="449"/>
    </location>
    <ligand>
        <name>heme</name>
        <dbReference type="ChEBI" id="CHEBI:30413"/>
    </ligand>
    <ligandPart>
        <name>Fe</name>
        <dbReference type="ChEBI" id="CHEBI:18248"/>
    </ligandPart>
</feature>
<name>A0A9W9I1E8_9EURO</name>
<evidence type="ECO:0000256" key="2">
    <source>
        <dbReference type="ARBA" id="ARBA00005179"/>
    </source>
</evidence>
<keyword evidence="7 9" id="KW-0408">Iron</keyword>
<reference evidence="10" key="2">
    <citation type="journal article" date="2023" name="IMA Fungus">
        <title>Comparative genomic study of the Penicillium genus elucidates a diverse pangenome and 15 lateral gene transfer events.</title>
        <authorList>
            <person name="Petersen C."/>
            <person name="Sorensen T."/>
            <person name="Nielsen M.R."/>
            <person name="Sondergaard T.E."/>
            <person name="Sorensen J.L."/>
            <person name="Fitzpatrick D.A."/>
            <person name="Frisvad J.C."/>
            <person name="Nielsen K.L."/>
        </authorList>
    </citation>
    <scope>NUCLEOTIDE SEQUENCE</scope>
    <source>
        <strain evidence="10">IBT 21917</strain>
    </source>
</reference>